<accession>D1Z0E6</accession>
<organism evidence="1 2">
    <name type="scientific">Methanocella paludicola (strain DSM 17711 / JCM 13418 / NBRC 101707 / SANAE)</name>
    <dbReference type="NCBI Taxonomy" id="304371"/>
    <lineage>
        <taxon>Archaea</taxon>
        <taxon>Methanobacteriati</taxon>
        <taxon>Methanobacteriota</taxon>
        <taxon>Stenosarchaea group</taxon>
        <taxon>Methanomicrobia</taxon>
        <taxon>Methanocellales</taxon>
        <taxon>Methanocellaceae</taxon>
        <taxon>Methanocella</taxon>
    </lineage>
</organism>
<dbReference type="AlphaFoldDB" id="D1Z0E6"/>
<evidence type="ECO:0000313" key="2">
    <source>
        <dbReference type="Proteomes" id="UP000001882"/>
    </source>
</evidence>
<dbReference type="STRING" id="304371.MCP_2096"/>
<evidence type="ECO:0000313" key="1">
    <source>
        <dbReference type="EMBL" id="BAI62168.1"/>
    </source>
</evidence>
<reference evidence="1 2" key="1">
    <citation type="journal article" date="2007" name="Appl. Environ. Microbiol.">
        <title>Isolation of key methanogens for global methane emission from rice paddy fields: a novel isolate affiliated with the clone cluster rice cluster I.</title>
        <authorList>
            <person name="Sakai S."/>
            <person name="Imachi H."/>
            <person name="Sekiguchi Y."/>
            <person name="Ohashi A."/>
            <person name="Harada H."/>
            <person name="Kamagata Y."/>
        </authorList>
    </citation>
    <scope>NUCLEOTIDE SEQUENCE [LARGE SCALE GENOMIC DNA]</scope>
    <source>
        <strain evidence="2">DSM 17711 / JCM 13418 / NBRC 101707 / SANAE</strain>
    </source>
</reference>
<reference evidence="1 2" key="2">
    <citation type="journal article" date="2008" name="Int. J. Syst. Evol. Microbiol.">
        <title>Methanocella paludicola gen. nov., sp. nov., a methane-producing archaeon, the first isolate of the lineage 'Rice Cluster I', and proposal of the new archaeal order Methanocellales ord. nov.</title>
        <authorList>
            <person name="Sakai S."/>
            <person name="Imachi H."/>
            <person name="Hanada S."/>
            <person name="Ohashi A."/>
            <person name="Harada H."/>
            <person name="Kamagata Y."/>
        </authorList>
    </citation>
    <scope>NUCLEOTIDE SEQUENCE [LARGE SCALE GENOMIC DNA]</scope>
    <source>
        <strain evidence="2">DSM 17711 / JCM 13418 / NBRC 101707 / SANAE</strain>
    </source>
</reference>
<proteinExistence type="predicted"/>
<dbReference type="eggNOG" id="arCOG11124">
    <property type="taxonomic scope" value="Archaea"/>
</dbReference>
<protein>
    <submittedName>
        <fullName evidence="1">Uncharacterized protein</fullName>
    </submittedName>
</protein>
<dbReference type="KEGG" id="mpd:MCP_2096"/>
<name>D1Z0E6_METPS</name>
<keyword evidence="2" id="KW-1185">Reference proteome</keyword>
<reference evidence="2" key="3">
    <citation type="journal article" date="2011" name="PLoS ONE">
        <title>Genome sequence of a mesophilic hydrogenotrophic methanogen Methanocella paludicola, the first cultivated representative of the order Methanocellales.</title>
        <authorList>
            <person name="Sakai S."/>
            <person name="Takaki Y."/>
            <person name="Shimamura S."/>
            <person name="Sekine M."/>
            <person name="Tajima T."/>
            <person name="Kosugi H."/>
            <person name="Ichikawa N."/>
            <person name="Tasumi E."/>
            <person name="Hiraki A.T."/>
            <person name="Shimizu A."/>
            <person name="Kato Y."/>
            <person name="Nishiko R."/>
            <person name="Mori K."/>
            <person name="Fujita N."/>
            <person name="Imachi H."/>
            <person name="Takai K."/>
        </authorList>
    </citation>
    <scope>NUCLEOTIDE SEQUENCE [LARGE SCALE GENOMIC DNA]</scope>
    <source>
        <strain evidence="2">DSM 17711 / JCM 13418 / NBRC 101707 / SANAE</strain>
    </source>
</reference>
<gene>
    <name evidence="1" type="ordered locus">MCP_2096</name>
</gene>
<dbReference type="Proteomes" id="UP000001882">
    <property type="component" value="Chromosome"/>
</dbReference>
<dbReference type="InParanoid" id="D1Z0E6"/>
<dbReference type="EMBL" id="AP011532">
    <property type="protein sequence ID" value="BAI62168.1"/>
    <property type="molecule type" value="Genomic_DNA"/>
</dbReference>
<sequence length="70" mass="7736">MKYISLAFHNSEMIVVDGMDVFTAYFCYSKKQRQGPVSIPAPAVIAADEDETSLVSPVPEEIDIVDEDVL</sequence>